<proteinExistence type="predicted"/>
<evidence type="ECO:0000313" key="2">
    <source>
        <dbReference type="EMBL" id="BDW84693.1"/>
    </source>
</evidence>
<evidence type="ECO:0008006" key="4">
    <source>
        <dbReference type="Google" id="ProtNLM"/>
    </source>
</evidence>
<keyword evidence="1" id="KW-1133">Transmembrane helix</keyword>
<name>A0AA48H858_9RHOB</name>
<keyword evidence="1" id="KW-0812">Transmembrane</keyword>
<organism evidence="2 3">
    <name type="scientific">Roseicyclus marinus</name>
    <dbReference type="NCBI Taxonomy" id="2161673"/>
    <lineage>
        <taxon>Bacteria</taxon>
        <taxon>Pseudomonadati</taxon>
        <taxon>Pseudomonadota</taxon>
        <taxon>Alphaproteobacteria</taxon>
        <taxon>Rhodobacterales</taxon>
        <taxon>Roseobacteraceae</taxon>
        <taxon>Roseicyclus</taxon>
    </lineage>
</organism>
<accession>A0AA48H858</accession>
<keyword evidence="3" id="KW-1185">Reference proteome</keyword>
<dbReference type="AlphaFoldDB" id="A0AA48H858"/>
<dbReference type="KEGG" id="rmai:MACH21_08700"/>
<sequence length="187" mass="19585">MFLGLALSVLPMAAEAHNVIASVFAAGRQIEGEIGFSDGQMAAGALVEVFDADGNRLAEVTTDEEGFFLYTPTAPVIHVFRSDLGAGHLALMSMPAHEVATIMGLAAPDPVTAEAGGAVEAQGSAVLGEAERAALAAMIRQEIRPLRQELTAYRTQNDLQTILGGIGYILGLFGLGFYLAARRKLKG</sequence>
<protein>
    <recommendedName>
        <fullName evidence="4">Nickel transport protein</fullName>
    </recommendedName>
</protein>
<evidence type="ECO:0000256" key="1">
    <source>
        <dbReference type="SAM" id="Phobius"/>
    </source>
</evidence>
<reference evidence="2 3" key="1">
    <citation type="submission" date="2023-01" db="EMBL/GenBank/DDBJ databases">
        <title>Complete genome sequence of Roseicyclus marinus strain Dej080120_10.</title>
        <authorList>
            <person name="Ueki S."/>
            <person name="Maruyama F."/>
        </authorList>
    </citation>
    <scope>NUCLEOTIDE SEQUENCE [LARGE SCALE GENOMIC DNA]</scope>
    <source>
        <strain evidence="2 3">Dej080120_10</strain>
    </source>
</reference>
<evidence type="ECO:0000313" key="3">
    <source>
        <dbReference type="Proteomes" id="UP001337723"/>
    </source>
</evidence>
<dbReference type="RefSeq" id="WP_338274764.1">
    <property type="nucleotide sequence ID" value="NZ_AP027266.1"/>
</dbReference>
<dbReference type="EMBL" id="AP027266">
    <property type="protein sequence ID" value="BDW84693.1"/>
    <property type="molecule type" value="Genomic_DNA"/>
</dbReference>
<feature type="transmembrane region" description="Helical" evidence="1">
    <location>
        <begin position="162"/>
        <end position="181"/>
    </location>
</feature>
<keyword evidence="1" id="KW-0472">Membrane</keyword>
<dbReference type="Proteomes" id="UP001337723">
    <property type="component" value="Chromosome"/>
</dbReference>
<gene>
    <name evidence="2" type="ORF">MACH21_08700</name>
</gene>